<feature type="domain" description="G-protein coupled receptors family 1 profile" evidence="13">
    <location>
        <begin position="14"/>
        <end position="286"/>
    </location>
</feature>
<feature type="transmembrane region" description="Helical" evidence="12">
    <location>
        <begin position="217"/>
        <end position="239"/>
    </location>
</feature>
<evidence type="ECO:0000256" key="2">
    <source>
        <dbReference type="ARBA" id="ARBA00022475"/>
    </source>
</evidence>
<dbReference type="PANTHER" id="PTHR11334">
    <property type="entry name" value="MAS-RELATED G-PROTEIN COUPLED RECEPTOR"/>
    <property type="match status" value="1"/>
</dbReference>
<evidence type="ECO:0000256" key="6">
    <source>
        <dbReference type="ARBA" id="ARBA00023136"/>
    </source>
</evidence>
<keyword evidence="15" id="KW-1185">Reference proteome</keyword>
<organism evidence="14 15">
    <name type="scientific">Propithecus coquereli</name>
    <name type="common">Coquerel's sifaka</name>
    <name type="synonym">Propithecus verreauxi coquereli</name>
    <dbReference type="NCBI Taxonomy" id="379532"/>
    <lineage>
        <taxon>Eukaryota</taxon>
        <taxon>Metazoa</taxon>
        <taxon>Chordata</taxon>
        <taxon>Craniata</taxon>
        <taxon>Vertebrata</taxon>
        <taxon>Euteleostomi</taxon>
        <taxon>Mammalia</taxon>
        <taxon>Eutheria</taxon>
        <taxon>Euarchontoglires</taxon>
        <taxon>Primates</taxon>
        <taxon>Strepsirrhini</taxon>
        <taxon>Lemuriformes</taxon>
        <taxon>Indriidae</taxon>
        <taxon>Propithecus</taxon>
    </lineage>
</organism>
<evidence type="ECO:0000259" key="13">
    <source>
        <dbReference type="PROSITE" id="PS50262"/>
    </source>
</evidence>
<evidence type="ECO:0000256" key="10">
    <source>
        <dbReference type="RuleBase" id="RU000688"/>
    </source>
</evidence>
<dbReference type="Ensembl" id="ENSPCOT00000023240.1">
    <property type="protein sequence ID" value="ENSPCOP00000012638.1"/>
    <property type="gene ID" value="ENSPCOG00000017911.1"/>
</dbReference>
<dbReference type="SUPFAM" id="SSF81321">
    <property type="entry name" value="Family A G protein-coupled receptor-like"/>
    <property type="match status" value="1"/>
</dbReference>
<feature type="transmembrane region" description="Helical" evidence="12">
    <location>
        <begin position="151"/>
        <end position="171"/>
    </location>
</feature>
<dbReference type="GO" id="GO:0004930">
    <property type="term" value="F:G protein-coupled receptor activity"/>
    <property type="evidence" value="ECO:0007669"/>
    <property type="project" value="UniProtKB-KW"/>
</dbReference>
<sequence>PTDAKEKNPPLTHGLTTLILNLLGKKHVVLCLLGFRTNAFSVYILNLAGADFLLLCFLMIESLNKLIKVFHYPFFIPNVFHIVLTFSYLAGLYMLSTTSTERCLSVLWPIWYRCHPPRHTSAVVCGLLWALALLLCTLDLLCQFWDIGDDIWCRTSRIIIKACLALLVRFLCGSQQMRITRLYVTYTVLVFLVCGLPSGIVRFSYFWMKLDNEVLCYLFLVSVFLTSVNSSANPIIYFFGGSFRQRWQEGQQTLQQVLQRALQDTPEVDERGGSLPQGSLELLESR</sequence>
<dbReference type="PROSITE" id="PS00237">
    <property type="entry name" value="G_PROTEIN_RECEP_F1_1"/>
    <property type="match status" value="1"/>
</dbReference>
<protein>
    <recommendedName>
        <fullName evidence="9">Mas-related G-protein coupled receptor member X2</fullName>
    </recommendedName>
</protein>
<dbReference type="InterPro" id="IPR000276">
    <property type="entry name" value="GPCR_Rhodpsn"/>
</dbReference>
<keyword evidence="3 10" id="KW-0812">Transmembrane</keyword>
<feature type="region of interest" description="Disordered" evidence="11">
    <location>
        <begin position="267"/>
        <end position="286"/>
    </location>
</feature>
<dbReference type="PANTHER" id="PTHR11334:SF29">
    <property type="entry name" value="MAS-RELATED G-PROTEIN COUPLED RECEPTOR MEMBER X2"/>
    <property type="match status" value="1"/>
</dbReference>
<dbReference type="Proteomes" id="UP000233160">
    <property type="component" value="Unassembled WGS sequence"/>
</dbReference>
<feature type="transmembrane region" description="Helical" evidence="12">
    <location>
        <begin position="72"/>
        <end position="95"/>
    </location>
</feature>
<evidence type="ECO:0000256" key="4">
    <source>
        <dbReference type="ARBA" id="ARBA00022989"/>
    </source>
</evidence>
<dbReference type="GeneTree" id="ENSGT01030000234639"/>
<dbReference type="InterPro" id="IPR026234">
    <property type="entry name" value="MRGPCRFAMILY"/>
</dbReference>
<evidence type="ECO:0000313" key="14">
    <source>
        <dbReference type="Ensembl" id="ENSPCOP00000012638.1"/>
    </source>
</evidence>
<dbReference type="Gene3D" id="1.20.1070.10">
    <property type="entry name" value="Rhodopsin 7-helix transmembrane proteins"/>
    <property type="match status" value="2"/>
</dbReference>
<evidence type="ECO:0000256" key="9">
    <source>
        <dbReference type="ARBA" id="ARBA00039961"/>
    </source>
</evidence>
<dbReference type="GO" id="GO:0005886">
    <property type="term" value="C:plasma membrane"/>
    <property type="evidence" value="ECO:0007669"/>
    <property type="project" value="UniProtKB-SubCell"/>
</dbReference>
<dbReference type="OMA" id="ITAGWVM"/>
<evidence type="ECO:0000256" key="12">
    <source>
        <dbReference type="SAM" id="Phobius"/>
    </source>
</evidence>
<comment type="subcellular location">
    <subcellularLocation>
        <location evidence="1">Cell membrane</location>
        <topology evidence="1">Multi-pass membrane protein</topology>
    </subcellularLocation>
</comment>
<proteinExistence type="inferred from homology"/>
<evidence type="ECO:0000256" key="5">
    <source>
        <dbReference type="ARBA" id="ARBA00023040"/>
    </source>
</evidence>
<dbReference type="AlphaFoldDB" id="A0A2K6FFA2"/>
<dbReference type="PRINTS" id="PR02108">
    <property type="entry name" value="MRGPCRFAMILY"/>
</dbReference>
<keyword evidence="5 10" id="KW-0297">G-protein coupled receptor</keyword>
<dbReference type="STRING" id="379532.ENSPCOP00000012638"/>
<dbReference type="PROSITE" id="PS50262">
    <property type="entry name" value="G_PROTEIN_RECEP_F1_2"/>
    <property type="match status" value="1"/>
</dbReference>
<dbReference type="PRINTS" id="PR00237">
    <property type="entry name" value="GPCRRHODOPSN"/>
</dbReference>
<keyword evidence="8 10" id="KW-0807">Transducer</keyword>
<evidence type="ECO:0000313" key="15">
    <source>
        <dbReference type="Proteomes" id="UP000233160"/>
    </source>
</evidence>
<evidence type="ECO:0000256" key="8">
    <source>
        <dbReference type="ARBA" id="ARBA00023224"/>
    </source>
</evidence>
<keyword evidence="2" id="KW-1003">Cell membrane</keyword>
<evidence type="ECO:0000256" key="3">
    <source>
        <dbReference type="ARBA" id="ARBA00022692"/>
    </source>
</evidence>
<dbReference type="InterPro" id="IPR017452">
    <property type="entry name" value="GPCR_Rhodpsn_7TM"/>
</dbReference>
<feature type="transmembrane region" description="Helical" evidence="12">
    <location>
        <begin position="15"/>
        <end position="35"/>
    </location>
</feature>
<evidence type="ECO:0000256" key="11">
    <source>
        <dbReference type="SAM" id="MobiDB-lite"/>
    </source>
</evidence>
<feature type="transmembrane region" description="Helical" evidence="12">
    <location>
        <begin position="183"/>
        <end position="205"/>
    </location>
</feature>
<reference evidence="14" key="2">
    <citation type="submission" date="2025-09" db="UniProtKB">
        <authorList>
            <consortium name="Ensembl"/>
        </authorList>
    </citation>
    <scope>IDENTIFICATION</scope>
</reference>
<dbReference type="Pfam" id="PF00001">
    <property type="entry name" value="7tm_1"/>
    <property type="match status" value="1"/>
</dbReference>
<feature type="transmembrane region" description="Helical" evidence="12">
    <location>
        <begin position="42"/>
        <end position="60"/>
    </location>
</feature>
<keyword evidence="7 10" id="KW-0675">Receptor</keyword>
<accession>A0A2K6FFA2</accession>
<reference evidence="14" key="1">
    <citation type="submission" date="2025-08" db="UniProtKB">
        <authorList>
            <consortium name="Ensembl"/>
        </authorList>
    </citation>
    <scope>IDENTIFICATION</scope>
</reference>
<evidence type="ECO:0000256" key="7">
    <source>
        <dbReference type="ARBA" id="ARBA00023170"/>
    </source>
</evidence>
<evidence type="ECO:0000256" key="1">
    <source>
        <dbReference type="ARBA" id="ARBA00004651"/>
    </source>
</evidence>
<keyword evidence="4 12" id="KW-1133">Transmembrane helix</keyword>
<feature type="transmembrane region" description="Helical" evidence="12">
    <location>
        <begin position="122"/>
        <end position="145"/>
    </location>
</feature>
<name>A0A2K6FFA2_PROCO</name>
<keyword evidence="6 12" id="KW-0472">Membrane</keyword>
<comment type="similarity">
    <text evidence="10">Belongs to the G-protein coupled receptor 1 family.</text>
</comment>